<comment type="caution">
    <text evidence="1">The sequence shown here is derived from an EMBL/GenBank/DDBJ whole genome shotgun (WGS) entry which is preliminary data.</text>
</comment>
<evidence type="ECO:0000313" key="1">
    <source>
        <dbReference type="EMBL" id="PWV92013.1"/>
    </source>
</evidence>
<dbReference type="OrthoDB" id="2674221at2"/>
<name>A0A2V2YGK2_9BACL</name>
<accession>A0A2V2YGK2</accession>
<reference evidence="1 2" key="1">
    <citation type="submission" date="2018-05" db="EMBL/GenBank/DDBJ databases">
        <title>Genomic Encyclopedia of Type Strains, Phase III (KMG-III): the genomes of soil and plant-associated and newly described type strains.</title>
        <authorList>
            <person name="Whitman W."/>
        </authorList>
    </citation>
    <scope>NUCLEOTIDE SEQUENCE [LARGE SCALE GENOMIC DNA]</scope>
    <source>
        <strain evidence="1 2">CECT 5696</strain>
    </source>
</reference>
<dbReference type="AlphaFoldDB" id="A0A2V2YGK2"/>
<dbReference type="Proteomes" id="UP000246635">
    <property type="component" value="Unassembled WGS sequence"/>
</dbReference>
<dbReference type="RefSeq" id="WP_110047253.1">
    <property type="nucleotide sequence ID" value="NZ_CP054610.1"/>
</dbReference>
<dbReference type="EMBL" id="QGTQ01000038">
    <property type="protein sequence ID" value="PWV92013.1"/>
    <property type="molecule type" value="Genomic_DNA"/>
</dbReference>
<gene>
    <name evidence="1" type="ORF">DFQ01_13863</name>
</gene>
<proteinExistence type="predicted"/>
<sequence>MILLDGEMKQLRERVISLTAMYRALKHVQQPDGTWDWFLLNEIEECEVALTSIKTKIAAVVGDNSALQPVEWFHAVFIIADVLLEVNGSEGRSGAEWISTASPDRSGASAIFIQEMKATYH</sequence>
<organism evidence="1 2">
    <name type="scientific">Paenibacillus cellulosilyticus</name>
    <dbReference type="NCBI Taxonomy" id="375489"/>
    <lineage>
        <taxon>Bacteria</taxon>
        <taxon>Bacillati</taxon>
        <taxon>Bacillota</taxon>
        <taxon>Bacilli</taxon>
        <taxon>Bacillales</taxon>
        <taxon>Paenibacillaceae</taxon>
        <taxon>Paenibacillus</taxon>
    </lineage>
</organism>
<evidence type="ECO:0000313" key="2">
    <source>
        <dbReference type="Proteomes" id="UP000246635"/>
    </source>
</evidence>
<protein>
    <submittedName>
        <fullName evidence="1">Uncharacterized protein</fullName>
    </submittedName>
</protein>
<keyword evidence="2" id="KW-1185">Reference proteome</keyword>